<evidence type="ECO:0000313" key="9">
    <source>
        <dbReference type="EMBL" id="NIA69403.1"/>
    </source>
</evidence>
<dbReference type="InterPro" id="IPR055348">
    <property type="entry name" value="DctQ"/>
</dbReference>
<evidence type="ECO:0000256" key="4">
    <source>
        <dbReference type="ARBA" id="ARBA00022692"/>
    </source>
</evidence>
<keyword evidence="3" id="KW-1003">Cell membrane</keyword>
<dbReference type="Proteomes" id="UP000761264">
    <property type="component" value="Unassembled WGS sequence"/>
</dbReference>
<keyword evidence="7" id="KW-0997">Cell inner membrane</keyword>
<evidence type="ECO:0000256" key="3">
    <source>
        <dbReference type="ARBA" id="ARBA00022475"/>
    </source>
</evidence>
<dbReference type="Pfam" id="PF04290">
    <property type="entry name" value="DctQ"/>
    <property type="match status" value="1"/>
</dbReference>
<sequence>MPHVLSIAAHAVSKLVNGIAVGANAAGTLVVLLLVLVVNYDVVARGVFNAPFLGAVEVVQFSMVLIVFLQLPDVIRVNRLTRSDGFLTVLGVKYPKASSAIRRAINALSAMMMALIAIAIWPEFLEMLETRDYFGIPGVFTAPWWPVKLVIFSSAALCLIVFVIKVIAPDRDISPVRGPEHAEDPS</sequence>
<comment type="caution">
    <text evidence="9">The sequence shown here is derived from an EMBL/GenBank/DDBJ whole genome shotgun (WGS) entry which is preliminary data.</text>
</comment>
<feature type="transmembrane region" description="Helical" evidence="7">
    <location>
        <begin position="50"/>
        <end position="69"/>
    </location>
</feature>
<feature type="transmembrane region" description="Helical" evidence="7">
    <location>
        <begin position="15"/>
        <end position="38"/>
    </location>
</feature>
<evidence type="ECO:0000259" key="8">
    <source>
        <dbReference type="Pfam" id="PF04290"/>
    </source>
</evidence>
<comment type="function">
    <text evidence="7">Part of the tripartite ATP-independent periplasmic (TRAP) transport system.</text>
</comment>
<evidence type="ECO:0000256" key="6">
    <source>
        <dbReference type="ARBA" id="ARBA00023136"/>
    </source>
</evidence>
<comment type="similarity">
    <text evidence="7">Belongs to the TRAP transporter small permease family.</text>
</comment>
<dbReference type="EMBL" id="JAAQPH010000008">
    <property type="protein sequence ID" value="NIA69403.1"/>
    <property type="molecule type" value="Genomic_DNA"/>
</dbReference>
<organism evidence="9 10">
    <name type="scientific">Pelagibius litoralis</name>
    <dbReference type="NCBI Taxonomy" id="374515"/>
    <lineage>
        <taxon>Bacteria</taxon>
        <taxon>Pseudomonadati</taxon>
        <taxon>Pseudomonadota</taxon>
        <taxon>Alphaproteobacteria</taxon>
        <taxon>Rhodospirillales</taxon>
        <taxon>Rhodovibrionaceae</taxon>
        <taxon>Pelagibius</taxon>
    </lineage>
</organism>
<dbReference type="RefSeq" id="WP_167224937.1">
    <property type="nucleotide sequence ID" value="NZ_JAAQPH010000008.1"/>
</dbReference>
<keyword evidence="5 7" id="KW-1133">Transmembrane helix</keyword>
<comment type="subunit">
    <text evidence="7">The complex comprises the extracytoplasmic solute receptor protein and the two transmembrane proteins.</text>
</comment>
<keyword evidence="2 7" id="KW-0813">Transport</keyword>
<dbReference type="AlphaFoldDB" id="A0A967K6R2"/>
<gene>
    <name evidence="9" type="ORF">HBA54_12450</name>
</gene>
<reference evidence="9" key="1">
    <citation type="submission" date="2020-03" db="EMBL/GenBank/DDBJ databases">
        <title>Genome of Pelagibius litoralis DSM 21314T.</title>
        <authorList>
            <person name="Wang G."/>
        </authorList>
    </citation>
    <scope>NUCLEOTIDE SEQUENCE</scope>
    <source>
        <strain evidence="9">DSM 21314</strain>
    </source>
</reference>
<evidence type="ECO:0000256" key="1">
    <source>
        <dbReference type="ARBA" id="ARBA00004651"/>
    </source>
</evidence>
<keyword evidence="4 7" id="KW-0812">Transmembrane</keyword>
<accession>A0A967K6R2</accession>
<feature type="transmembrane region" description="Helical" evidence="7">
    <location>
        <begin position="144"/>
        <end position="168"/>
    </location>
</feature>
<keyword evidence="10" id="KW-1185">Reference proteome</keyword>
<name>A0A967K6R2_9PROT</name>
<proteinExistence type="inferred from homology"/>
<evidence type="ECO:0000256" key="7">
    <source>
        <dbReference type="RuleBase" id="RU369079"/>
    </source>
</evidence>
<dbReference type="GO" id="GO:0005886">
    <property type="term" value="C:plasma membrane"/>
    <property type="evidence" value="ECO:0007669"/>
    <property type="project" value="UniProtKB-SubCell"/>
</dbReference>
<protein>
    <recommendedName>
        <fullName evidence="7">TRAP transporter small permease protein</fullName>
    </recommendedName>
</protein>
<keyword evidence="6 7" id="KW-0472">Membrane</keyword>
<evidence type="ECO:0000313" key="10">
    <source>
        <dbReference type="Proteomes" id="UP000761264"/>
    </source>
</evidence>
<comment type="subcellular location">
    <subcellularLocation>
        <location evidence="7">Cell inner membrane</location>
        <topology evidence="7">Multi-pass membrane protein</topology>
    </subcellularLocation>
    <subcellularLocation>
        <location evidence="1">Cell membrane</location>
        <topology evidence="1">Multi-pass membrane protein</topology>
    </subcellularLocation>
</comment>
<dbReference type="GO" id="GO:0022857">
    <property type="term" value="F:transmembrane transporter activity"/>
    <property type="evidence" value="ECO:0007669"/>
    <property type="project" value="UniProtKB-UniRule"/>
</dbReference>
<feature type="transmembrane region" description="Helical" evidence="7">
    <location>
        <begin position="104"/>
        <end position="124"/>
    </location>
</feature>
<feature type="domain" description="Tripartite ATP-independent periplasmic transporters DctQ component" evidence="8">
    <location>
        <begin position="34"/>
        <end position="167"/>
    </location>
</feature>
<evidence type="ECO:0000256" key="2">
    <source>
        <dbReference type="ARBA" id="ARBA00022448"/>
    </source>
</evidence>
<evidence type="ECO:0000256" key="5">
    <source>
        <dbReference type="ARBA" id="ARBA00022989"/>
    </source>
</evidence>